<reference evidence="2" key="1">
    <citation type="submission" date="2018-05" db="EMBL/GenBank/DDBJ databases">
        <authorList>
            <person name="Lanie J.A."/>
            <person name="Ng W.-L."/>
            <person name="Kazmierczak K.M."/>
            <person name="Andrzejewski T.M."/>
            <person name="Davidsen T.M."/>
            <person name="Wayne K.J."/>
            <person name="Tettelin H."/>
            <person name="Glass J.I."/>
            <person name="Rusch D."/>
            <person name="Podicherti R."/>
            <person name="Tsui H.-C.T."/>
            <person name="Winkler M.E."/>
        </authorList>
    </citation>
    <scope>NUCLEOTIDE SEQUENCE</scope>
</reference>
<feature type="non-terminal residue" evidence="2">
    <location>
        <position position="240"/>
    </location>
</feature>
<dbReference type="Pfam" id="PF00561">
    <property type="entry name" value="Abhydrolase_1"/>
    <property type="match status" value="1"/>
</dbReference>
<organism evidence="2">
    <name type="scientific">marine metagenome</name>
    <dbReference type="NCBI Taxonomy" id="408172"/>
    <lineage>
        <taxon>unclassified sequences</taxon>
        <taxon>metagenomes</taxon>
        <taxon>ecological metagenomes</taxon>
    </lineage>
</organism>
<dbReference type="InterPro" id="IPR000073">
    <property type="entry name" value="AB_hydrolase_1"/>
</dbReference>
<proteinExistence type="predicted"/>
<name>A0A383CL64_9ZZZZ</name>
<dbReference type="AlphaFoldDB" id="A0A383CL64"/>
<gene>
    <name evidence="2" type="ORF">METZ01_LOCUS485359</name>
</gene>
<dbReference type="PANTHER" id="PTHR43329">
    <property type="entry name" value="EPOXIDE HYDROLASE"/>
    <property type="match status" value="1"/>
</dbReference>
<evidence type="ECO:0000313" key="2">
    <source>
        <dbReference type="EMBL" id="SVE32505.1"/>
    </source>
</evidence>
<accession>A0A383CL64</accession>
<feature type="domain" description="AB hydrolase-1" evidence="1">
    <location>
        <begin position="39"/>
        <end position="196"/>
    </location>
</feature>
<evidence type="ECO:0000259" key="1">
    <source>
        <dbReference type="Pfam" id="PF00561"/>
    </source>
</evidence>
<dbReference type="InterPro" id="IPR029058">
    <property type="entry name" value="AB_hydrolase_fold"/>
</dbReference>
<dbReference type="EMBL" id="UINC01209473">
    <property type="protein sequence ID" value="SVE32505.1"/>
    <property type="molecule type" value="Genomic_DNA"/>
</dbReference>
<dbReference type="SUPFAM" id="SSF53474">
    <property type="entry name" value="alpha/beta-Hydrolases"/>
    <property type="match status" value="1"/>
</dbReference>
<dbReference type="Gene3D" id="3.40.50.1820">
    <property type="entry name" value="alpha/beta hydrolase"/>
    <property type="match status" value="1"/>
</dbReference>
<sequence>SRAGQVVEEEYKRMFSGFHKEKIKVTGTEINLVRGGEGPPLLLLHGYPQSHIMWHKVAPSLSEKFNLVIPDLRGYGDSGTPDIDEEHYNYSKRATALDQVELMTKLGHDQFMVAGHDRGARVAHRMALDYTNRVIKLCALDIVPTHRIFADADKRLATMYWHWFFLIQKSPVPETLIGNNVEFYLRTQFGAWGERSDFVTEEAFAEYLRCFKNARVLQATCEDYRAGASIDLVHDESDMD</sequence>
<feature type="non-terminal residue" evidence="2">
    <location>
        <position position="1"/>
    </location>
</feature>
<protein>
    <recommendedName>
        <fullName evidence="1">AB hydrolase-1 domain-containing protein</fullName>
    </recommendedName>
</protein>